<gene>
    <name evidence="2" type="ORF">JJB74_00545</name>
</gene>
<evidence type="ECO:0000313" key="2">
    <source>
        <dbReference type="EMBL" id="MBK4733104.1"/>
    </source>
</evidence>
<protein>
    <submittedName>
        <fullName evidence="2">Uncharacterized protein</fullName>
    </submittedName>
</protein>
<dbReference type="AlphaFoldDB" id="A0A934W641"/>
<dbReference type="Gene3D" id="1.20.1270.130">
    <property type="entry name" value="Shigella T3SS effector IpaH domain"/>
    <property type="match status" value="1"/>
</dbReference>
<dbReference type="Proteomes" id="UP000622890">
    <property type="component" value="Unassembled WGS sequence"/>
</dbReference>
<evidence type="ECO:0000313" key="3">
    <source>
        <dbReference type="Proteomes" id="UP000622890"/>
    </source>
</evidence>
<name>A0A934W641_9BURK</name>
<feature type="region of interest" description="Disordered" evidence="1">
    <location>
        <begin position="1"/>
        <end position="37"/>
    </location>
</feature>
<proteinExistence type="predicted"/>
<comment type="caution">
    <text evidence="2">The sequence shown here is derived from an EMBL/GenBank/DDBJ whole genome shotgun (WGS) entry which is preliminary data.</text>
</comment>
<sequence length="137" mass="15178">MQSSSSAKPVVNEPRVDAYDESTESLSEDSGQDAVPVRPIDTSQLHLAVRYWDPALEAFGVAAGNEANAGCFSRFLWRLDVAIGLRGRKARLGVAPWLRTLANDEGRRRACFRVAAEEEGNAQRNIVQIYDEMRGVR</sequence>
<dbReference type="RefSeq" id="WP_200589584.1">
    <property type="nucleotide sequence ID" value="NZ_JAEPBG010000001.1"/>
</dbReference>
<reference evidence="2" key="1">
    <citation type="submission" date="2021-01" db="EMBL/GenBank/DDBJ databases">
        <title>Genome sequence of strain Noviherbaspirillum sp. DKR-6.</title>
        <authorList>
            <person name="Chaudhary D.K."/>
        </authorList>
    </citation>
    <scope>NUCLEOTIDE SEQUENCE</scope>
    <source>
        <strain evidence="2">DKR-6</strain>
    </source>
</reference>
<evidence type="ECO:0000256" key="1">
    <source>
        <dbReference type="SAM" id="MobiDB-lite"/>
    </source>
</evidence>
<dbReference type="EMBL" id="JAEPBG010000001">
    <property type="protein sequence ID" value="MBK4733104.1"/>
    <property type="molecule type" value="Genomic_DNA"/>
</dbReference>
<keyword evidence="3" id="KW-1185">Reference proteome</keyword>
<organism evidence="2 3">
    <name type="scientific">Noviherbaspirillum pedocola</name>
    <dbReference type="NCBI Taxonomy" id="2801341"/>
    <lineage>
        <taxon>Bacteria</taxon>
        <taxon>Pseudomonadati</taxon>
        <taxon>Pseudomonadota</taxon>
        <taxon>Betaproteobacteria</taxon>
        <taxon>Burkholderiales</taxon>
        <taxon>Oxalobacteraceae</taxon>
        <taxon>Noviherbaspirillum</taxon>
    </lineage>
</organism>
<accession>A0A934W641</accession>
<feature type="compositionally biased region" description="Acidic residues" evidence="1">
    <location>
        <begin position="19"/>
        <end position="31"/>
    </location>
</feature>